<evidence type="ECO:0000256" key="1">
    <source>
        <dbReference type="ARBA" id="ARBA00006484"/>
    </source>
</evidence>
<feature type="domain" description="Ketoreductase" evidence="4">
    <location>
        <begin position="2"/>
        <end position="186"/>
    </location>
</feature>
<dbReference type="InterPro" id="IPR002347">
    <property type="entry name" value="SDR_fam"/>
</dbReference>
<dbReference type="GO" id="GO:0016491">
    <property type="term" value="F:oxidoreductase activity"/>
    <property type="evidence" value="ECO:0007669"/>
    <property type="project" value="UniProtKB-KW"/>
</dbReference>
<dbReference type="Proteomes" id="UP000321328">
    <property type="component" value="Unassembled WGS sequence"/>
</dbReference>
<dbReference type="InterPro" id="IPR036291">
    <property type="entry name" value="NAD(P)-bd_dom_sf"/>
</dbReference>
<comment type="caution">
    <text evidence="5">The sequence shown here is derived from an EMBL/GenBank/DDBJ whole genome shotgun (WGS) entry which is preliminary data.</text>
</comment>
<dbReference type="InterPro" id="IPR057326">
    <property type="entry name" value="KR_dom"/>
</dbReference>
<dbReference type="EMBL" id="BJVI01000020">
    <property type="protein sequence ID" value="GEL18398.1"/>
    <property type="molecule type" value="Genomic_DNA"/>
</dbReference>
<dbReference type="PIRSF" id="PIRSF000126">
    <property type="entry name" value="11-beta-HSD1"/>
    <property type="match status" value="1"/>
</dbReference>
<dbReference type="STRING" id="1123024.GCA_000423625_03189"/>
<keyword evidence="2" id="KW-0560">Oxidoreductase</keyword>
<reference evidence="5 6" key="1">
    <citation type="submission" date="2019-07" db="EMBL/GenBank/DDBJ databases">
        <title>Whole genome shotgun sequence of Pseudonocardia asaccharolytica NBRC 16224.</title>
        <authorList>
            <person name="Hosoyama A."/>
            <person name="Uohara A."/>
            <person name="Ohji S."/>
            <person name="Ichikawa N."/>
        </authorList>
    </citation>
    <scope>NUCLEOTIDE SEQUENCE [LARGE SCALE GENOMIC DNA]</scope>
    <source>
        <strain evidence="5 6">NBRC 16224</strain>
    </source>
</reference>
<sequence>MPIALITGGSSGIGTAFADQLAVEGHDLVLVARGRDQLEKAAARHRARHGVAVEPLVADLAEPVGRAAVEARLADPAAPVDVLVNNAGVEIRDEFAEAALPALQREIDVNITAVLRLTHAALPGMIERGRGSVITVSSFSGFLPPRGSSYGATKAWAIAFTDTIAASLQGTGVRMTALTPGYVRTNLVAEIHPDAAFRQGFLIMDAGRAVARCLADNRRGKVVSAPGIVYRMVSGFIELPRRTLRLGARVAGRGRTQHTIAGKNAVAGEPRAAGH</sequence>
<name>A0A511D634_9PSEU</name>
<dbReference type="PANTHER" id="PTHR44196:SF1">
    <property type="entry name" value="DEHYDROGENASE_REDUCTASE SDR FAMILY MEMBER 7B"/>
    <property type="match status" value="1"/>
</dbReference>
<dbReference type="Gene3D" id="3.40.50.720">
    <property type="entry name" value="NAD(P)-binding Rossmann-like Domain"/>
    <property type="match status" value="1"/>
</dbReference>
<dbReference type="SUPFAM" id="SSF51735">
    <property type="entry name" value="NAD(P)-binding Rossmann-fold domains"/>
    <property type="match status" value="1"/>
</dbReference>
<evidence type="ECO:0000313" key="5">
    <source>
        <dbReference type="EMBL" id="GEL18398.1"/>
    </source>
</evidence>
<evidence type="ECO:0000256" key="3">
    <source>
        <dbReference type="RuleBase" id="RU000363"/>
    </source>
</evidence>
<dbReference type="Pfam" id="PF00106">
    <property type="entry name" value="adh_short"/>
    <property type="match status" value="1"/>
</dbReference>
<evidence type="ECO:0000256" key="2">
    <source>
        <dbReference type="ARBA" id="ARBA00023002"/>
    </source>
</evidence>
<dbReference type="PRINTS" id="PR00080">
    <property type="entry name" value="SDRFAMILY"/>
</dbReference>
<evidence type="ECO:0000259" key="4">
    <source>
        <dbReference type="SMART" id="SM00822"/>
    </source>
</evidence>
<dbReference type="PRINTS" id="PR00081">
    <property type="entry name" value="GDHRDH"/>
</dbReference>
<gene>
    <name evidence="5" type="ORF">PA7_22350</name>
</gene>
<dbReference type="AlphaFoldDB" id="A0A511D634"/>
<dbReference type="GO" id="GO:0016020">
    <property type="term" value="C:membrane"/>
    <property type="evidence" value="ECO:0007669"/>
    <property type="project" value="TreeGrafter"/>
</dbReference>
<protein>
    <submittedName>
        <fullName evidence="5">Short-chain dehydrogenase</fullName>
    </submittedName>
</protein>
<comment type="similarity">
    <text evidence="1 3">Belongs to the short-chain dehydrogenases/reductases (SDR) family.</text>
</comment>
<dbReference type="RefSeq" id="WP_051233182.1">
    <property type="nucleotide sequence ID" value="NZ_AUII01000014.1"/>
</dbReference>
<keyword evidence="6" id="KW-1185">Reference proteome</keyword>
<dbReference type="SMART" id="SM00822">
    <property type="entry name" value="PKS_KR"/>
    <property type="match status" value="1"/>
</dbReference>
<dbReference type="PANTHER" id="PTHR44196">
    <property type="entry name" value="DEHYDROGENASE/REDUCTASE SDR FAMILY MEMBER 7B"/>
    <property type="match status" value="1"/>
</dbReference>
<accession>A0A511D634</accession>
<dbReference type="OrthoDB" id="9810734at2"/>
<proteinExistence type="inferred from homology"/>
<dbReference type="CDD" id="cd05233">
    <property type="entry name" value="SDR_c"/>
    <property type="match status" value="1"/>
</dbReference>
<organism evidence="5 6">
    <name type="scientific">Pseudonocardia asaccharolytica DSM 44247 = NBRC 16224</name>
    <dbReference type="NCBI Taxonomy" id="1123024"/>
    <lineage>
        <taxon>Bacteria</taxon>
        <taxon>Bacillati</taxon>
        <taxon>Actinomycetota</taxon>
        <taxon>Actinomycetes</taxon>
        <taxon>Pseudonocardiales</taxon>
        <taxon>Pseudonocardiaceae</taxon>
        <taxon>Pseudonocardia</taxon>
    </lineage>
</organism>
<evidence type="ECO:0000313" key="6">
    <source>
        <dbReference type="Proteomes" id="UP000321328"/>
    </source>
</evidence>